<comment type="caution">
    <text evidence="2">The sequence shown here is derived from an EMBL/GenBank/DDBJ whole genome shotgun (WGS) entry which is preliminary data.</text>
</comment>
<evidence type="ECO:0000313" key="3">
    <source>
        <dbReference type="Proteomes" id="UP000291380"/>
    </source>
</evidence>
<evidence type="ECO:0000256" key="1">
    <source>
        <dbReference type="SAM" id="SignalP"/>
    </source>
</evidence>
<gene>
    <name evidence="2" type="ORF">E0H85_14940</name>
</gene>
<dbReference type="AlphaFoldDB" id="A0A4R0EGC9"/>
<protein>
    <submittedName>
        <fullName evidence="2">Uncharacterized protein</fullName>
    </submittedName>
</protein>
<dbReference type="EMBL" id="SJOA01000026">
    <property type="protein sequence ID" value="TCB55575.1"/>
    <property type="molecule type" value="Genomic_DNA"/>
</dbReference>
<organism evidence="2 3">
    <name type="scientific">Acinetobacter terrae</name>
    <dbReference type="NCBI Taxonomy" id="2731247"/>
    <lineage>
        <taxon>Bacteria</taxon>
        <taxon>Pseudomonadati</taxon>
        <taxon>Pseudomonadota</taxon>
        <taxon>Gammaproteobacteria</taxon>
        <taxon>Moraxellales</taxon>
        <taxon>Moraxellaceae</taxon>
        <taxon>Acinetobacter</taxon>
        <taxon>Acinetobacter Taxon 24</taxon>
    </lineage>
</organism>
<feature type="signal peptide" evidence="1">
    <location>
        <begin position="1"/>
        <end position="18"/>
    </location>
</feature>
<proteinExistence type="predicted"/>
<dbReference type="Proteomes" id="UP000291380">
    <property type="component" value="Unassembled WGS sequence"/>
</dbReference>
<dbReference type="RefSeq" id="WP_131272020.1">
    <property type="nucleotide sequence ID" value="NZ_SJOA01000026.1"/>
</dbReference>
<keyword evidence="1" id="KW-0732">Signal</keyword>
<reference evidence="2 3" key="1">
    <citation type="submission" date="2019-02" db="EMBL/GenBank/DDBJ databases">
        <title>High diversity of culturable Acinetobacter species in natural soil and water ecosystems.</title>
        <authorList>
            <person name="Radolfova-Krizova L."/>
            <person name="Nemec A."/>
        </authorList>
    </citation>
    <scope>NUCLEOTIDE SEQUENCE [LARGE SCALE GENOMIC DNA]</scope>
    <source>
        <strain evidence="2 3">ANC 4281</strain>
    </source>
</reference>
<sequence length="134" mass="15504">MKIFATILILLISSSSFAKQGLDEKYYLFDDDPNAAVAQVSQYGNFIYEASNFETFEYAVEDLENGLNTAIETDNNEDICAFVRYRADLLLSNIKYNEQYDKKLNKLDAYKKLLKYAVDEKLVYTEACQYKVTH</sequence>
<evidence type="ECO:0000313" key="2">
    <source>
        <dbReference type="EMBL" id="TCB55575.1"/>
    </source>
</evidence>
<accession>A0A4R0EGC9</accession>
<name>A0A4R0EGC9_9GAMM</name>
<feature type="chain" id="PRO_5020608293" evidence="1">
    <location>
        <begin position="19"/>
        <end position="134"/>
    </location>
</feature>